<dbReference type="GO" id="GO:0005509">
    <property type="term" value="F:calcium ion binding"/>
    <property type="evidence" value="ECO:0007669"/>
    <property type="project" value="InterPro"/>
</dbReference>
<keyword evidence="1" id="KW-0723">Serine/threonine-protein kinase</keyword>
<feature type="domain" description="EF-hand" evidence="9">
    <location>
        <begin position="691"/>
        <end position="726"/>
    </location>
</feature>
<dbReference type="InterPro" id="IPR011992">
    <property type="entry name" value="EF-hand-dom_pair"/>
</dbReference>
<dbReference type="EMBL" id="JASFZW010000009">
    <property type="protein sequence ID" value="KAK2076710.1"/>
    <property type="molecule type" value="Genomic_DNA"/>
</dbReference>
<dbReference type="PROSITE" id="PS00108">
    <property type="entry name" value="PROTEIN_KINASE_ST"/>
    <property type="match status" value="1"/>
</dbReference>
<keyword evidence="4" id="KW-0418">Kinase</keyword>
<dbReference type="PROSITE" id="PS00107">
    <property type="entry name" value="PROTEIN_KINASE_ATP"/>
    <property type="match status" value="1"/>
</dbReference>
<proteinExistence type="predicted"/>
<name>A0AAD9MJL2_PROWI</name>
<evidence type="ECO:0008006" key="12">
    <source>
        <dbReference type="Google" id="ProtNLM"/>
    </source>
</evidence>
<dbReference type="Proteomes" id="UP001255856">
    <property type="component" value="Unassembled WGS sequence"/>
</dbReference>
<comment type="caution">
    <text evidence="10">The sequence shown here is derived from an EMBL/GenBank/DDBJ whole genome shotgun (WGS) entry which is preliminary data.</text>
</comment>
<dbReference type="InterPro" id="IPR017441">
    <property type="entry name" value="Protein_kinase_ATP_BS"/>
</dbReference>
<feature type="region of interest" description="Disordered" evidence="7">
    <location>
        <begin position="533"/>
        <end position="615"/>
    </location>
</feature>
<dbReference type="PROSITE" id="PS50222">
    <property type="entry name" value="EF_HAND_2"/>
    <property type="match status" value="1"/>
</dbReference>
<evidence type="ECO:0000256" key="2">
    <source>
        <dbReference type="ARBA" id="ARBA00022679"/>
    </source>
</evidence>
<evidence type="ECO:0000259" key="9">
    <source>
        <dbReference type="PROSITE" id="PS50222"/>
    </source>
</evidence>
<dbReference type="InterPro" id="IPR008271">
    <property type="entry name" value="Ser/Thr_kinase_AS"/>
</dbReference>
<dbReference type="InterPro" id="IPR000719">
    <property type="entry name" value="Prot_kinase_dom"/>
</dbReference>
<dbReference type="PROSITE" id="PS50011">
    <property type="entry name" value="PROTEIN_KINASE_DOM"/>
    <property type="match status" value="1"/>
</dbReference>
<keyword evidence="2" id="KW-0808">Transferase</keyword>
<protein>
    <recommendedName>
        <fullName evidence="12">Non-specific serine/threonine protein kinase</fullName>
    </recommendedName>
</protein>
<dbReference type="SUPFAM" id="SSF47473">
    <property type="entry name" value="EF-hand"/>
    <property type="match status" value="1"/>
</dbReference>
<evidence type="ECO:0000259" key="8">
    <source>
        <dbReference type="PROSITE" id="PS50011"/>
    </source>
</evidence>
<keyword evidence="3 6" id="KW-0547">Nucleotide-binding</keyword>
<dbReference type="SUPFAM" id="SSF56112">
    <property type="entry name" value="Protein kinase-like (PK-like)"/>
    <property type="match status" value="1"/>
</dbReference>
<keyword evidence="11" id="KW-1185">Reference proteome</keyword>
<feature type="region of interest" description="Disordered" evidence="7">
    <location>
        <begin position="415"/>
        <end position="458"/>
    </location>
</feature>
<dbReference type="Pfam" id="PF00069">
    <property type="entry name" value="Pkinase"/>
    <property type="match status" value="1"/>
</dbReference>
<reference evidence="10" key="1">
    <citation type="submission" date="2021-01" db="EMBL/GenBank/DDBJ databases">
        <authorList>
            <person name="Eckstrom K.M.E."/>
        </authorList>
    </citation>
    <scope>NUCLEOTIDE SEQUENCE</scope>
    <source>
        <strain evidence="10">UVCC 0001</strain>
    </source>
</reference>
<dbReference type="AlphaFoldDB" id="A0AAD9MJL2"/>
<evidence type="ECO:0000313" key="11">
    <source>
        <dbReference type="Proteomes" id="UP001255856"/>
    </source>
</evidence>
<dbReference type="InterPro" id="IPR011009">
    <property type="entry name" value="Kinase-like_dom_sf"/>
</dbReference>
<dbReference type="GO" id="GO:0004674">
    <property type="term" value="F:protein serine/threonine kinase activity"/>
    <property type="evidence" value="ECO:0007669"/>
    <property type="project" value="UniProtKB-KW"/>
</dbReference>
<organism evidence="10 11">
    <name type="scientific">Prototheca wickerhamii</name>
    <dbReference type="NCBI Taxonomy" id="3111"/>
    <lineage>
        <taxon>Eukaryota</taxon>
        <taxon>Viridiplantae</taxon>
        <taxon>Chlorophyta</taxon>
        <taxon>core chlorophytes</taxon>
        <taxon>Trebouxiophyceae</taxon>
        <taxon>Chlorellales</taxon>
        <taxon>Chlorellaceae</taxon>
        <taxon>Prototheca</taxon>
    </lineage>
</organism>
<evidence type="ECO:0000256" key="3">
    <source>
        <dbReference type="ARBA" id="ARBA00022741"/>
    </source>
</evidence>
<accession>A0AAD9MJL2</accession>
<evidence type="ECO:0000256" key="6">
    <source>
        <dbReference type="PROSITE-ProRule" id="PRU10141"/>
    </source>
</evidence>
<feature type="binding site" evidence="6">
    <location>
        <position position="62"/>
    </location>
    <ligand>
        <name>ATP</name>
        <dbReference type="ChEBI" id="CHEBI:30616"/>
    </ligand>
</feature>
<dbReference type="InterPro" id="IPR050205">
    <property type="entry name" value="CDPK_Ser/Thr_kinases"/>
</dbReference>
<evidence type="ECO:0000313" key="10">
    <source>
        <dbReference type="EMBL" id="KAK2076710.1"/>
    </source>
</evidence>
<dbReference type="Gene3D" id="3.30.200.20">
    <property type="entry name" value="Phosphorylase Kinase, domain 1"/>
    <property type="match status" value="1"/>
</dbReference>
<feature type="domain" description="Protein kinase" evidence="8">
    <location>
        <begin position="29"/>
        <end position="302"/>
    </location>
</feature>
<evidence type="ECO:0000256" key="5">
    <source>
        <dbReference type="ARBA" id="ARBA00022840"/>
    </source>
</evidence>
<evidence type="ECO:0000256" key="7">
    <source>
        <dbReference type="SAM" id="MobiDB-lite"/>
    </source>
</evidence>
<dbReference type="GO" id="GO:0005524">
    <property type="term" value="F:ATP binding"/>
    <property type="evidence" value="ECO:0007669"/>
    <property type="project" value="UniProtKB-UniRule"/>
</dbReference>
<evidence type="ECO:0000256" key="4">
    <source>
        <dbReference type="ARBA" id="ARBA00022777"/>
    </source>
</evidence>
<dbReference type="PANTHER" id="PTHR24349">
    <property type="entry name" value="SERINE/THREONINE-PROTEIN KINASE"/>
    <property type="match status" value="1"/>
</dbReference>
<sequence>MRVDIWDVAASKEPEPIDAGLPRDFPDLFTLGKTLGKGGFGLVRVCTEKSSGKDFACKSIAKRLDIPNLSAAKQAAHIDNVKREITILQRLRGTLSVVEMRGAWEDDRDIHIVMELCRGGELEHELGRRPYSEKLVAGYMRSVLLTIAQCHAHRILHRDIKPGNFMLLSEEMESPLKAIDFGLAVFFEPDKLPRTDLGLEGTPWFMAPEVLSSEVYPVSDVWAAGVMAYQLLSGTMPFDDRRSASAPSLSLIWKSILGEEPNFRRSAWAEVSEEGKDFVKQLLIKDHTKRPAAAKMLEHPWLQTSFYSTNVRPLSATVVQRLQRFSQTPILKRSILELIAAELLEMAPPQLDASGHGFGAYADAAGDGVGAELGAERSDSALLSSLDSARSGPLSLGRYRSASVHGGRAFARTPSSQALSLLSTAHEKASRRRKDTTMTDDQDPPTNNKEGSAHDGEDYWRVMRAASELALMGSQHGRGAALSYLHTHPRSEEERDEQRKAARLALDTSKHSGGEYERILKRLESQRETQARLLPRKLSAMRGSRSVGSLVGLQGRGRGPEDAGAALKESARPPYARRGKQPASPPAPGRPHESWPAPSPQRAPHAEPTKVTTPAELSRLMRKMRFRDGEALSSEALSSALRKLGYDIAPSEVDTLLAELAPEAEGAAIHANQFVASQLDWRDLQQDNRDLWLECARRAFQGLDADRDGRINADQLLAVLKSKLPAAEVDYAVERALVEAGYADAEEMDFEGFLKLLQPESEEGPEALHLYDARMPAGVIPNLDPTVHRGTAK</sequence>
<dbReference type="Gene3D" id="1.10.510.10">
    <property type="entry name" value="Transferase(Phosphotransferase) domain 1"/>
    <property type="match status" value="1"/>
</dbReference>
<gene>
    <name evidence="10" type="ORF">QBZ16_005470</name>
</gene>
<evidence type="ECO:0000256" key="1">
    <source>
        <dbReference type="ARBA" id="ARBA00022527"/>
    </source>
</evidence>
<dbReference type="Gene3D" id="1.10.238.10">
    <property type="entry name" value="EF-hand"/>
    <property type="match status" value="1"/>
</dbReference>
<dbReference type="InterPro" id="IPR002048">
    <property type="entry name" value="EF_hand_dom"/>
</dbReference>
<dbReference type="SMART" id="SM00220">
    <property type="entry name" value="S_TKc"/>
    <property type="match status" value="1"/>
</dbReference>
<keyword evidence="5 6" id="KW-0067">ATP-binding</keyword>